<dbReference type="PROSITE" id="PS51084">
    <property type="entry name" value="HIT_2"/>
    <property type="match status" value="1"/>
</dbReference>
<organism evidence="3 4">
    <name type="scientific">Haematospirillum jordaniae</name>
    <dbReference type="NCBI Taxonomy" id="1549855"/>
    <lineage>
        <taxon>Bacteria</taxon>
        <taxon>Pseudomonadati</taxon>
        <taxon>Pseudomonadota</taxon>
        <taxon>Alphaproteobacteria</taxon>
        <taxon>Rhodospirillales</taxon>
        <taxon>Novispirillaceae</taxon>
        <taxon>Haematospirillum</taxon>
    </lineage>
</organism>
<keyword evidence="3" id="KW-0378">Hydrolase</keyword>
<dbReference type="InterPro" id="IPR011146">
    <property type="entry name" value="HIT-like"/>
</dbReference>
<dbReference type="OrthoDB" id="9799145at2"/>
<feature type="domain" description="HIT" evidence="2">
    <location>
        <begin position="34"/>
        <end position="103"/>
    </location>
</feature>
<proteinExistence type="predicted"/>
<sequence>MFRLHPRLEADTVEIAVWPLSRVLLMNDRTYPWLILVPQREDVRELHHLSPEDRTRLVHEMALAARLLEDATKADKINVAALGNQVPQLHVHVIARFHDDPAWPDPVWGVVRPEPYDQASLSHTIRMLRGNMTPPQTAG</sequence>
<dbReference type="RefSeq" id="WP_066135127.1">
    <property type="nucleotide sequence ID" value="NZ_CP014525.1"/>
</dbReference>
<dbReference type="EMBL" id="CP014525">
    <property type="protein sequence ID" value="AMW34974.1"/>
    <property type="molecule type" value="Genomic_DNA"/>
</dbReference>
<evidence type="ECO:0000259" key="2">
    <source>
        <dbReference type="PROSITE" id="PS51084"/>
    </source>
</evidence>
<evidence type="ECO:0000313" key="4">
    <source>
        <dbReference type="Proteomes" id="UP000076066"/>
    </source>
</evidence>
<dbReference type="Gene3D" id="3.30.428.10">
    <property type="entry name" value="HIT-like"/>
    <property type="match status" value="1"/>
</dbReference>
<protein>
    <submittedName>
        <fullName evidence="3">Diadenosine tetraphosphate hydrolase</fullName>
    </submittedName>
</protein>
<gene>
    <name evidence="3" type="ORF">AY555_07060</name>
</gene>
<reference evidence="3 4" key="1">
    <citation type="submission" date="2016-02" db="EMBL/GenBank/DDBJ databases">
        <title>Complete Genome of H5569, the type strain of the newly described species Haematospirillium jordaniae.</title>
        <authorList>
            <person name="Nicholson A.C."/>
            <person name="Humrighouse B.W."/>
            <person name="Loparov V."/>
            <person name="McQuiston J.R."/>
        </authorList>
    </citation>
    <scope>NUCLEOTIDE SEQUENCE [LARGE SCALE GENOMIC DNA]</scope>
    <source>
        <strain evidence="3 4">H5569</strain>
    </source>
</reference>
<keyword evidence="4" id="KW-1185">Reference proteome</keyword>
<dbReference type="GeneID" id="53316913"/>
<evidence type="ECO:0000313" key="3">
    <source>
        <dbReference type="EMBL" id="AMW34974.1"/>
    </source>
</evidence>
<dbReference type="AlphaFoldDB" id="A0A143DE20"/>
<dbReference type="GO" id="GO:0016787">
    <property type="term" value="F:hydrolase activity"/>
    <property type="evidence" value="ECO:0007669"/>
    <property type="project" value="UniProtKB-KW"/>
</dbReference>
<dbReference type="InterPro" id="IPR026026">
    <property type="entry name" value="HIT_Hint"/>
</dbReference>
<dbReference type="Proteomes" id="UP000076066">
    <property type="component" value="Chromosome"/>
</dbReference>
<dbReference type="STRING" id="1549855.AY555_07060"/>
<dbReference type="PIRSF" id="PIRSF000714">
    <property type="entry name" value="HIT"/>
    <property type="match status" value="1"/>
</dbReference>
<dbReference type="Pfam" id="PF01230">
    <property type="entry name" value="HIT"/>
    <property type="match status" value="1"/>
</dbReference>
<name>A0A143DE20_9PROT</name>
<dbReference type="SUPFAM" id="SSF54197">
    <property type="entry name" value="HIT-like"/>
    <property type="match status" value="1"/>
</dbReference>
<dbReference type="InterPro" id="IPR036265">
    <property type="entry name" value="HIT-like_sf"/>
</dbReference>
<evidence type="ECO:0000256" key="1">
    <source>
        <dbReference type="PROSITE-ProRule" id="PRU00464"/>
    </source>
</evidence>
<comment type="caution">
    <text evidence="1">Lacks conserved residue(s) required for the propagation of feature annotation.</text>
</comment>
<dbReference type="KEGG" id="hjo:AY555_07060"/>
<accession>A0A143DE20</accession>